<reference evidence="2 3" key="1">
    <citation type="submission" date="2016-11" db="EMBL/GenBank/DDBJ databases">
        <authorList>
            <person name="Jaros S."/>
            <person name="Januszkiewicz K."/>
            <person name="Wedrychowicz H."/>
        </authorList>
    </citation>
    <scope>NUCLEOTIDE SEQUENCE [LARGE SCALE GENOMIC DNA]</scope>
    <source>
        <strain evidence="2 3">DSM 15480</strain>
    </source>
</reference>
<evidence type="ECO:0008006" key="4">
    <source>
        <dbReference type="Google" id="ProtNLM"/>
    </source>
</evidence>
<evidence type="ECO:0000313" key="2">
    <source>
        <dbReference type="EMBL" id="SHK46624.1"/>
    </source>
</evidence>
<accession>A0A1M6SPE0</accession>
<dbReference type="Proteomes" id="UP000184301">
    <property type="component" value="Unassembled WGS sequence"/>
</dbReference>
<gene>
    <name evidence="2" type="ORF">SAMN02745243_03004</name>
</gene>
<proteinExistence type="predicted"/>
<organism evidence="2 3">
    <name type="scientific">Hespellia stercorisuis DSM 15480</name>
    <dbReference type="NCBI Taxonomy" id="1121950"/>
    <lineage>
        <taxon>Bacteria</taxon>
        <taxon>Bacillati</taxon>
        <taxon>Bacillota</taxon>
        <taxon>Clostridia</taxon>
        <taxon>Lachnospirales</taxon>
        <taxon>Lachnospiraceae</taxon>
        <taxon>Hespellia</taxon>
    </lineage>
</organism>
<dbReference type="STRING" id="1121950.SAMN02745243_03004"/>
<name>A0A1M6SPE0_9FIRM</name>
<dbReference type="RefSeq" id="WP_029730553.1">
    <property type="nucleotide sequence ID" value="NZ_FQZY01000051.1"/>
</dbReference>
<dbReference type="OrthoDB" id="2048737at2"/>
<feature type="coiled-coil region" evidence="1">
    <location>
        <begin position="87"/>
        <end position="121"/>
    </location>
</feature>
<dbReference type="InterPro" id="IPR046229">
    <property type="entry name" value="TnpC-like"/>
</dbReference>
<evidence type="ECO:0000313" key="3">
    <source>
        <dbReference type="Proteomes" id="UP000184301"/>
    </source>
</evidence>
<dbReference type="AlphaFoldDB" id="A0A1M6SPE0"/>
<dbReference type="EMBL" id="FQZY01000051">
    <property type="protein sequence ID" value="SHK46624.1"/>
    <property type="molecule type" value="Genomic_DNA"/>
</dbReference>
<feature type="coiled-coil region" evidence="1">
    <location>
        <begin position="11"/>
        <end position="38"/>
    </location>
</feature>
<sequence>MKYDKMVECSLERSKQKVETAKREIQEMLESKEKITVAALIQKTGFSKGFFYRNEEMRRVVNEAMHQQSVTYNPKQIIIDMAMERTLVNAKTTIQELKLKIKKLEKENAELREELARVRKISKV</sequence>
<keyword evidence="1" id="KW-0175">Coiled coil</keyword>
<evidence type="ECO:0000256" key="1">
    <source>
        <dbReference type="SAM" id="Coils"/>
    </source>
</evidence>
<dbReference type="Pfam" id="PF19776">
    <property type="entry name" value="DUF6262"/>
    <property type="match status" value="1"/>
</dbReference>
<protein>
    <recommendedName>
        <fullName evidence="4">Transposase</fullName>
    </recommendedName>
</protein>
<keyword evidence="3" id="KW-1185">Reference proteome</keyword>